<gene>
    <name evidence="2" type="ORF">RHGRI_006788</name>
</gene>
<dbReference type="InterPro" id="IPR021109">
    <property type="entry name" value="Peptidase_aspartic_dom_sf"/>
</dbReference>
<dbReference type="PANTHER" id="PTHR33240:SF15">
    <property type="entry name" value="GAG-PRO-LIKE PROTEIN"/>
    <property type="match status" value="1"/>
</dbReference>
<dbReference type="AlphaFoldDB" id="A0AAV6KW16"/>
<evidence type="ECO:0000313" key="2">
    <source>
        <dbReference type="EMBL" id="KAG5556293.1"/>
    </source>
</evidence>
<organism evidence="2 3">
    <name type="scientific">Rhododendron griersonianum</name>
    <dbReference type="NCBI Taxonomy" id="479676"/>
    <lineage>
        <taxon>Eukaryota</taxon>
        <taxon>Viridiplantae</taxon>
        <taxon>Streptophyta</taxon>
        <taxon>Embryophyta</taxon>
        <taxon>Tracheophyta</taxon>
        <taxon>Spermatophyta</taxon>
        <taxon>Magnoliopsida</taxon>
        <taxon>eudicotyledons</taxon>
        <taxon>Gunneridae</taxon>
        <taxon>Pentapetalae</taxon>
        <taxon>asterids</taxon>
        <taxon>Ericales</taxon>
        <taxon>Ericaceae</taxon>
        <taxon>Ericoideae</taxon>
        <taxon>Rhodoreae</taxon>
        <taxon>Rhododendron</taxon>
    </lineage>
</organism>
<dbReference type="Proteomes" id="UP000823749">
    <property type="component" value="Chromosome 3"/>
</dbReference>
<evidence type="ECO:0000256" key="1">
    <source>
        <dbReference type="SAM" id="MobiDB-lite"/>
    </source>
</evidence>
<dbReference type="Gene3D" id="2.40.70.10">
    <property type="entry name" value="Acid Proteases"/>
    <property type="match status" value="1"/>
</dbReference>
<name>A0AAV6KW16_9ERIC</name>
<dbReference type="SUPFAM" id="SSF50630">
    <property type="entry name" value="Acid proteases"/>
    <property type="match status" value="1"/>
</dbReference>
<comment type="caution">
    <text evidence="2">The sequence shown here is derived from an EMBL/GenBank/DDBJ whole genome shotgun (WGS) entry which is preliminary data.</text>
</comment>
<accession>A0AAV6KW16</accession>
<dbReference type="PANTHER" id="PTHR33240">
    <property type="entry name" value="OS08G0508500 PROTEIN"/>
    <property type="match status" value="1"/>
</dbReference>
<keyword evidence="3" id="KW-1185">Reference proteome</keyword>
<feature type="region of interest" description="Disordered" evidence="1">
    <location>
        <begin position="244"/>
        <end position="267"/>
    </location>
</feature>
<proteinExistence type="predicted"/>
<protein>
    <recommendedName>
        <fullName evidence="4">Reverse transcriptase domain-containing protein</fullName>
    </recommendedName>
</protein>
<reference evidence="2" key="1">
    <citation type="submission" date="2020-08" db="EMBL/GenBank/DDBJ databases">
        <title>Plant Genome Project.</title>
        <authorList>
            <person name="Zhang R.-G."/>
        </authorList>
    </citation>
    <scope>NUCLEOTIDE SEQUENCE</scope>
    <source>
        <strain evidence="2">WSP0</strain>
        <tissue evidence="2">Leaf</tissue>
    </source>
</reference>
<evidence type="ECO:0000313" key="3">
    <source>
        <dbReference type="Proteomes" id="UP000823749"/>
    </source>
</evidence>
<dbReference type="CDD" id="cd00303">
    <property type="entry name" value="retropepsin_like"/>
    <property type="match status" value="1"/>
</dbReference>
<sequence>MDRWIGRTKSPNAGIPPRAQDLDGVVHCIHGPMNKAQANELHEKLYRTSPPGVMVVQNSSKRKMDARSTWEIRFTEQDLEGLSLPHNDALVLSLQFQRKLVRRVLVDQGSSAEILFYLAFKALGLSKEQLTPVEAPLIGFTGIPVYPLGKVVLPVYAGSVKLNIEFIVVSSPSPYNAILGRNWLHGMRAVASTLHQCVRFIGESGRQETIKGDQVASKKCFVNSVRGKGRANEVQSIEVPELLDENTAEEETREALQGPEEVGRPASDRAVEDLVRVAVNEDGTRSFLIGSALDEVEKIQMIEFLKRNMEVFAWTPYEMPGVSPDVIKHSLNVDPARRPVVQKPRRSSALHADAVNEEVERLLDAEPFGRSSIRHG</sequence>
<evidence type="ECO:0008006" key="4">
    <source>
        <dbReference type="Google" id="ProtNLM"/>
    </source>
</evidence>
<dbReference type="EMBL" id="JACTNZ010000003">
    <property type="protein sequence ID" value="KAG5556293.1"/>
    <property type="molecule type" value="Genomic_DNA"/>
</dbReference>